<dbReference type="STRING" id="1174501.SAMN05216192_13628"/>
<accession>A0A1G9AE38</accession>
<keyword evidence="2" id="KW-1185">Reference proteome</keyword>
<proteinExistence type="predicted"/>
<dbReference type="AlphaFoldDB" id="A0A1G9AE38"/>
<dbReference type="OrthoDB" id="1631118at2"/>
<evidence type="ECO:0000313" key="1">
    <source>
        <dbReference type="EMBL" id="SDK25528.1"/>
    </source>
</evidence>
<name>A0A1G9AE38_9BACL</name>
<sequence length="207" mass="22885">MKLFQMKTSPLGVERIAEFLENNYICIGYPGTGNLEAASPEEMLVRLLKSGAYQGQELETAVADLNLFVHEMQDGDYVLVADGQWVHLGDLGDYFYDDTFDTTDDGRCHRRGVTWLKSIPQSALNPEAAELLAEEAQISRYRGALPAARIELWIEGAGPADTTAEGKRALVDEVTVLKAVAVLKEALHSEDVDRRERAAIAILQYAK</sequence>
<protein>
    <submittedName>
        <fullName evidence="1">Uncharacterized protein</fullName>
    </submittedName>
</protein>
<organism evidence="1 2">
    <name type="scientific">Paenibacillus typhae</name>
    <dbReference type="NCBI Taxonomy" id="1174501"/>
    <lineage>
        <taxon>Bacteria</taxon>
        <taxon>Bacillati</taxon>
        <taxon>Bacillota</taxon>
        <taxon>Bacilli</taxon>
        <taxon>Bacillales</taxon>
        <taxon>Paenibacillaceae</taxon>
        <taxon>Paenibacillus</taxon>
    </lineage>
</organism>
<dbReference type="Proteomes" id="UP000199050">
    <property type="component" value="Unassembled WGS sequence"/>
</dbReference>
<evidence type="ECO:0000313" key="2">
    <source>
        <dbReference type="Proteomes" id="UP000199050"/>
    </source>
</evidence>
<gene>
    <name evidence="1" type="ORF">SAMN05216192_13628</name>
</gene>
<dbReference type="RefSeq" id="WP_090717662.1">
    <property type="nucleotide sequence ID" value="NZ_CBCSKY010000038.1"/>
</dbReference>
<reference evidence="2" key="1">
    <citation type="submission" date="2016-10" db="EMBL/GenBank/DDBJ databases">
        <authorList>
            <person name="Varghese N."/>
            <person name="Submissions S."/>
        </authorList>
    </citation>
    <scope>NUCLEOTIDE SEQUENCE [LARGE SCALE GENOMIC DNA]</scope>
    <source>
        <strain evidence="2">CGMCC 1.11012</strain>
    </source>
</reference>
<dbReference type="EMBL" id="FNDX01000036">
    <property type="protein sequence ID" value="SDK25528.1"/>
    <property type="molecule type" value="Genomic_DNA"/>
</dbReference>